<dbReference type="PIRSF" id="PIRSF003128">
    <property type="entry name" value="RecN"/>
    <property type="match status" value="1"/>
</dbReference>
<keyword evidence="6" id="KW-0067">ATP-binding</keyword>
<comment type="caution">
    <text evidence="11">The sequence shown here is derived from an EMBL/GenBank/DDBJ whole genome shotgun (WGS) entry which is preliminary data.</text>
</comment>
<dbReference type="Proteomes" id="UP000015455">
    <property type="component" value="Unassembled WGS sequence"/>
</dbReference>
<dbReference type="GO" id="GO:0005524">
    <property type="term" value="F:ATP binding"/>
    <property type="evidence" value="ECO:0007669"/>
    <property type="project" value="UniProtKB-KW"/>
</dbReference>
<dbReference type="PATRIC" id="fig|1348657.5.peg.488"/>
<keyword evidence="7 9" id="KW-0234">DNA repair</keyword>
<dbReference type="EMBL" id="ATJV01000013">
    <property type="protein sequence ID" value="EPZ17012.1"/>
    <property type="molecule type" value="Genomic_DNA"/>
</dbReference>
<evidence type="ECO:0000259" key="10">
    <source>
        <dbReference type="Pfam" id="PF02463"/>
    </source>
</evidence>
<dbReference type="SUPFAM" id="SSF52540">
    <property type="entry name" value="P-loop containing nucleoside triphosphate hydrolases"/>
    <property type="match status" value="2"/>
</dbReference>
<evidence type="ECO:0000256" key="9">
    <source>
        <dbReference type="PIRNR" id="PIRNR003128"/>
    </source>
</evidence>
<comment type="function">
    <text evidence="1 9">May be involved in recombinational repair of damaged DNA.</text>
</comment>
<gene>
    <name evidence="11" type="ORF">M622_09780</name>
</gene>
<keyword evidence="4" id="KW-0547">Nucleotide-binding</keyword>
<dbReference type="AlphaFoldDB" id="S9ZTZ3"/>
<dbReference type="RefSeq" id="WP_021247940.1">
    <property type="nucleotide sequence ID" value="NZ_ATJV01000013.1"/>
</dbReference>
<dbReference type="InterPro" id="IPR004604">
    <property type="entry name" value="DNA_recomb/repair_RecN"/>
</dbReference>
<evidence type="ECO:0000256" key="2">
    <source>
        <dbReference type="ARBA" id="ARBA00009441"/>
    </source>
</evidence>
<reference evidence="11 12" key="1">
    <citation type="submission" date="2013-06" db="EMBL/GenBank/DDBJ databases">
        <title>Draft genome sequence of Thauera terpenica.</title>
        <authorList>
            <person name="Liu B."/>
            <person name="Frostegard A.H."/>
            <person name="Shapleigh J.P."/>
        </authorList>
    </citation>
    <scope>NUCLEOTIDE SEQUENCE [LARGE SCALE GENOMIC DNA]</scope>
    <source>
        <strain evidence="11 12">58Eu</strain>
    </source>
</reference>
<evidence type="ECO:0000256" key="7">
    <source>
        <dbReference type="ARBA" id="ARBA00023204"/>
    </source>
</evidence>
<dbReference type="PANTHER" id="PTHR11059">
    <property type="entry name" value="DNA REPAIR PROTEIN RECN"/>
    <property type="match status" value="1"/>
</dbReference>
<dbReference type="PANTHER" id="PTHR11059:SF0">
    <property type="entry name" value="DNA REPAIR PROTEIN RECN"/>
    <property type="match status" value="1"/>
</dbReference>
<dbReference type="InterPro" id="IPR003395">
    <property type="entry name" value="RecF/RecN/SMC_N"/>
</dbReference>
<dbReference type="OrthoDB" id="9806954at2"/>
<dbReference type="GO" id="GO:0009432">
    <property type="term" value="P:SOS response"/>
    <property type="evidence" value="ECO:0007669"/>
    <property type="project" value="UniProtKB-ARBA"/>
</dbReference>
<dbReference type="eggNOG" id="COG0497">
    <property type="taxonomic scope" value="Bacteria"/>
</dbReference>
<keyword evidence="12" id="KW-1185">Reference proteome</keyword>
<comment type="similarity">
    <text evidence="2 9">Belongs to the RecN family.</text>
</comment>
<evidence type="ECO:0000256" key="6">
    <source>
        <dbReference type="ARBA" id="ARBA00022840"/>
    </source>
</evidence>
<organism evidence="11 12">
    <name type="scientific">Thauera terpenica 58Eu</name>
    <dbReference type="NCBI Taxonomy" id="1348657"/>
    <lineage>
        <taxon>Bacteria</taxon>
        <taxon>Pseudomonadati</taxon>
        <taxon>Pseudomonadota</taxon>
        <taxon>Betaproteobacteria</taxon>
        <taxon>Rhodocyclales</taxon>
        <taxon>Zoogloeaceae</taxon>
        <taxon>Thauera</taxon>
    </lineage>
</organism>
<dbReference type="InterPro" id="IPR027417">
    <property type="entry name" value="P-loop_NTPase"/>
</dbReference>
<dbReference type="FunFam" id="3.40.50.300:FF:000356">
    <property type="entry name" value="DNA repair protein RecN"/>
    <property type="match status" value="1"/>
</dbReference>
<dbReference type="GO" id="GO:0043590">
    <property type="term" value="C:bacterial nucleoid"/>
    <property type="evidence" value="ECO:0007669"/>
    <property type="project" value="TreeGrafter"/>
</dbReference>
<dbReference type="NCBIfam" id="TIGR00634">
    <property type="entry name" value="recN"/>
    <property type="match status" value="1"/>
</dbReference>
<dbReference type="GO" id="GO:0006310">
    <property type="term" value="P:DNA recombination"/>
    <property type="evidence" value="ECO:0007669"/>
    <property type="project" value="InterPro"/>
</dbReference>
<protein>
    <recommendedName>
        <fullName evidence="3 9">DNA repair protein RecN</fullName>
    </recommendedName>
    <alternativeName>
        <fullName evidence="8 9">Recombination protein N</fullName>
    </alternativeName>
</protein>
<feature type="domain" description="RecF/RecN/SMC N-terminal" evidence="10">
    <location>
        <begin position="2"/>
        <end position="507"/>
    </location>
</feature>
<evidence type="ECO:0000256" key="8">
    <source>
        <dbReference type="ARBA" id="ARBA00033408"/>
    </source>
</evidence>
<sequence>MLRSLSIRDFVIVDHLDLEFDRGFGALTGETGAGKSILLGALGLALGGRGEAGMVRRDRERADVVAEFDLPERGGLRAWLAEHDLVADEGSVLLRRTIDAAGRSRAWINGSSVTLAQLRAASDWLADIHGQHAHHALLRPDAQRALLDAHAGARGLAAEVDTLYRAWQQLVRLQAEAEARSANSARERELLGWQVRELDELAFDASEWGELNAEHSRLAHAASLMEGADETLAGLGEGELAVCAMLRHFDSRVAALTEIDPSLTDVRELLCSAAIQADEALHALRRYRERLDLEPQRLAEIESRIAAVTGVARKYRVVVDDLPELRTQSQARLHALEASSDPARLAAEEARARKAFELAAARLSALRKPAAAALSAEISDAMQTLAMAGGRFEVALEACAPAATGLESIEFRVAANPGQALRSMAKVASGGELSRIGLAIQVMTSRASDTPTLIFDEVDVGIGGRVAEIVGKLLARLGEDRQVMCVTHLPQVAACADWQWRIAKREQAGETLSEVRTLEASERVEEIARMLGGVNITPTTRQHAAEMLGRKAPGEVAGQEAKA</sequence>
<dbReference type="NCBIfam" id="NF008121">
    <property type="entry name" value="PRK10869.1"/>
    <property type="match status" value="1"/>
</dbReference>
<dbReference type="FunFam" id="3.40.50.300:FF:000319">
    <property type="entry name" value="DNA repair protein RecN"/>
    <property type="match status" value="1"/>
</dbReference>
<proteinExistence type="inferred from homology"/>
<evidence type="ECO:0000256" key="4">
    <source>
        <dbReference type="ARBA" id="ARBA00022741"/>
    </source>
</evidence>
<evidence type="ECO:0000256" key="1">
    <source>
        <dbReference type="ARBA" id="ARBA00003618"/>
    </source>
</evidence>
<dbReference type="CDD" id="cd03241">
    <property type="entry name" value="ABC_RecN"/>
    <property type="match status" value="1"/>
</dbReference>
<keyword evidence="5 9" id="KW-0227">DNA damage</keyword>
<dbReference type="Pfam" id="PF02463">
    <property type="entry name" value="SMC_N"/>
    <property type="match status" value="1"/>
</dbReference>
<dbReference type="GO" id="GO:0006281">
    <property type="term" value="P:DNA repair"/>
    <property type="evidence" value="ECO:0007669"/>
    <property type="project" value="UniProtKB-KW"/>
</dbReference>
<dbReference type="Gene3D" id="3.40.50.300">
    <property type="entry name" value="P-loop containing nucleotide triphosphate hydrolases"/>
    <property type="match status" value="2"/>
</dbReference>
<name>S9ZTZ3_9RHOO</name>
<evidence type="ECO:0000313" key="11">
    <source>
        <dbReference type="EMBL" id="EPZ17012.1"/>
    </source>
</evidence>
<dbReference type="STRING" id="1348657.M622_09780"/>
<evidence type="ECO:0000256" key="3">
    <source>
        <dbReference type="ARBA" id="ARBA00021315"/>
    </source>
</evidence>
<accession>S9ZTZ3</accession>
<evidence type="ECO:0000256" key="5">
    <source>
        <dbReference type="ARBA" id="ARBA00022763"/>
    </source>
</evidence>
<evidence type="ECO:0000313" key="12">
    <source>
        <dbReference type="Proteomes" id="UP000015455"/>
    </source>
</evidence>